<evidence type="ECO:0000313" key="2">
    <source>
        <dbReference type="Proteomes" id="UP001546774"/>
    </source>
</evidence>
<name>A0ABV1H544_9FIRM</name>
<dbReference type="EMBL" id="JBBMFS010000005">
    <property type="protein sequence ID" value="MEQ2554833.1"/>
    <property type="molecule type" value="Genomic_DNA"/>
</dbReference>
<protein>
    <submittedName>
        <fullName evidence="1">DUF2225 domain-containing protein</fullName>
    </submittedName>
</protein>
<keyword evidence="2" id="KW-1185">Reference proteome</keyword>
<accession>A0ABV1H544</accession>
<comment type="caution">
    <text evidence="1">The sequence shown here is derived from an EMBL/GenBank/DDBJ whole genome shotgun (WGS) entry which is preliminary data.</text>
</comment>
<dbReference type="Pfam" id="PF09986">
    <property type="entry name" value="DUF2225"/>
    <property type="match status" value="1"/>
</dbReference>
<sequence>MENSSNKKDESTYVFDKSMNCPVCDADFKTKQVKTGKARFLGTEADLRPLYSGIDTIKYDVCLCPKCGYASTLREFNNVTPKQRALLKEMIGSKYTAMEDSADYYTYDIAIKRYKMALLTAMTKPARGSEQAYLCLKLAWLYRGAAEELQQDDTANLGQIAKYNKLEAEYIEKAYKGFTEALLKEYPPICNMDEVTINSLLAQLAHKCNDDDTAQKFAYMVMGSRNASSKAKDKARELMEVIRESRHETTNE</sequence>
<proteinExistence type="predicted"/>
<gene>
    <name evidence="1" type="ORF">WMO37_07345</name>
</gene>
<reference evidence="1" key="1">
    <citation type="submission" date="2024-03" db="EMBL/GenBank/DDBJ databases">
        <title>Human intestinal bacterial collection.</title>
        <authorList>
            <person name="Pauvert C."/>
            <person name="Hitch T.C.A."/>
            <person name="Clavel T."/>
        </authorList>
    </citation>
    <scope>NUCLEOTIDE SEQUENCE [LARGE SCALE GENOMIC DNA]</scope>
    <source>
        <strain evidence="1">CLA-AA-H89B</strain>
    </source>
</reference>
<dbReference type="InterPro" id="IPR018708">
    <property type="entry name" value="DUF2225"/>
</dbReference>
<organism evidence="1 2">
    <name type="scientific">Lachnospira intestinalis</name>
    <dbReference type="NCBI Taxonomy" id="3133158"/>
    <lineage>
        <taxon>Bacteria</taxon>
        <taxon>Bacillati</taxon>
        <taxon>Bacillota</taxon>
        <taxon>Clostridia</taxon>
        <taxon>Lachnospirales</taxon>
        <taxon>Lachnospiraceae</taxon>
        <taxon>Lachnospira</taxon>
    </lineage>
</organism>
<dbReference type="Proteomes" id="UP001546774">
    <property type="component" value="Unassembled WGS sequence"/>
</dbReference>
<evidence type="ECO:0000313" key="1">
    <source>
        <dbReference type="EMBL" id="MEQ2554833.1"/>
    </source>
</evidence>